<evidence type="ECO:0000256" key="9">
    <source>
        <dbReference type="ARBA" id="ARBA00023011"/>
    </source>
</evidence>
<dbReference type="GeneID" id="103116053"/>
<evidence type="ECO:0000256" key="8">
    <source>
        <dbReference type="ARBA" id="ARBA00022955"/>
    </source>
</evidence>
<keyword evidence="9" id="KW-0756">Sterol biosynthesis</keyword>
<dbReference type="InterPro" id="IPR015797">
    <property type="entry name" value="NUDIX_hydrolase-like_dom_sf"/>
</dbReference>
<evidence type="ECO:0000313" key="15">
    <source>
        <dbReference type="RefSeq" id="XP_060048630.1"/>
    </source>
</evidence>
<comment type="subcellular location">
    <subcellularLocation>
        <location evidence="3">Peroxisome</location>
    </subcellularLocation>
</comment>
<evidence type="ECO:0000256" key="7">
    <source>
        <dbReference type="ARBA" id="ARBA00022778"/>
    </source>
</evidence>
<dbReference type="Pfam" id="PF00293">
    <property type="entry name" value="NUDIX"/>
    <property type="match status" value="1"/>
</dbReference>
<evidence type="ECO:0000313" key="14">
    <source>
        <dbReference type="Proteomes" id="UP001652624"/>
    </source>
</evidence>
<sequence>MVLLRIEPGTSESQCRPAMAAATTTQAPAELSWVDERQRQRLNEMLIVVDRDNRVLGADTKRNCHLNENIDRGLLHRAFSVVLFNTDNRFLIQQRADTKVTFPGYFSESCSSHPLNIPEELEEKDALGARRAAVRRMKAELGIPPEQISPEDVMFMTTFHHKARFDSVWGEHEICHLLLVRKNVSIQPDINEVKSFRYVSREELEELLQQGEHGEVKVAPWLRTITQLFLSQWWPHLDQLDRFVEPHKIHRV</sequence>
<dbReference type="PIRSF" id="PIRSF018427">
    <property type="entry name" value="Isopntndiph_ism"/>
    <property type="match status" value="1"/>
</dbReference>
<dbReference type="RefSeq" id="XP_060048630.1">
    <property type="nucleotide sequence ID" value="XM_060192647.1"/>
</dbReference>
<dbReference type="Gene3D" id="3.90.79.10">
    <property type="entry name" value="Nucleoside Triphosphate Pyrophosphohydrolase"/>
    <property type="match status" value="1"/>
</dbReference>
<keyword evidence="11" id="KW-0414">Isoprene biosynthesis</keyword>
<dbReference type="PANTHER" id="PTHR10885">
    <property type="entry name" value="ISOPENTENYL-DIPHOSPHATE DELTA-ISOMERASE"/>
    <property type="match status" value="1"/>
</dbReference>
<evidence type="ECO:0000256" key="1">
    <source>
        <dbReference type="ARBA" id="ARBA00000374"/>
    </source>
</evidence>
<keyword evidence="8" id="KW-0443">Lipid metabolism</keyword>
<dbReference type="PROSITE" id="PS51462">
    <property type="entry name" value="NUDIX"/>
    <property type="match status" value="1"/>
</dbReference>
<evidence type="ECO:0000256" key="6">
    <source>
        <dbReference type="ARBA" id="ARBA00012057"/>
    </source>
</evidence>
<dbReference type="NCBIfam" id="TIGR02150">
    <property type="entry name" value="IPP_isom_1"/>
    <property type="match status" value="1"/>
</dbReference>
<keyword evidence="10" id="KW-0576">Peroxisome</keyword>
<keyword evidence="12" id="KW-0413">Isomerase</keyword>
<evidence type="ECO:0000256" key="4">
    <source>
        <dbReference type="ARBA" id="ARBA00004826"/>
    </source>
</evidence>
<dbReference type="PANTHER" id="PTHR10885:SF1">
    <property type="entry name" value="ISOPENTENYL-DIPHOSPHATE DELTA-ISOMERASE 2"/>
    <property type="match status" value="1"/>
</dbReference>
<name>A0ABM3XIJ0_ERIEU</name>
<comment type="function">
    <text evidence="2">Catalyzes the 1,3-allylic rearrangement of the homoallylic substrate isopentenyl (IPP) to its highly electrophilic allylic isomer, dimethylallyl diphosphate (DMAPP).</text>
</comment>
<protein>
    <recommendedName>
        <fullName evidence="6">isopentenyl-diphosphate Delta-isomerase</fullName>
        <ecNumber evidence="6">5.3.3.2</ecNumber>
    </recommendedName>
</protein>
<dbReference type="Proteomes" id="UP001652624">
    <property type="component" value="Chromosome 6"/>
</dbReference>
<keyword evidence="8" id="KW-0444">Lipid biosynthesis</keyword>
<keyword evidence="7" id="KW-0152">Cholesterol biosynthesis</keyword>
<keyword evidence="8" id="KW-0752">Steroid biosynthesis</keyword>
<evidence type="ECO:0000256" key="10">
    <source>
        <dbReference type="ARBA" id="ARBA00023140"/>
    </source>
</evidence>
<evidence type="ECO:0000256" key="5">
    <source>
        <dbReference type="ARBA" id="ARBA00007579"/>
    </source>
</evidence>
<feature type="domain" description="Nudix hydrolase" evidence="13">
    <location>
        <begin position="74"/>
        <end position="224"/>
    </location>
</feature>
<keyword evidence="7" id="KW-0153">Cholesterol metabolism</keyword>
<comment type="similarity">
    <text evidence="5">Belongs to the IPP isomerase type 1 family.</text>
</comment>
<accession>A0ABM3XIJ0</accession>
<gene>
    <name evidence="15" type="primary">LOC103116053</name>
</gene>
<evidence type="ECO:0000259" key="13">
    <source>
        <dbReference type="PROSITE" id="PS51462"/>
    </source>
</evidence>
<dbReference type="InterPro" id="IPR000086">
    <property type="entry name" value="NUDIX_hydrolase_dom"/>
</dbReference>
<proteinExistence type="inferred from homology"/>
<comment type="catalytic activity">
    <reaction evidence="1">
        <text>isopentenyl diphosphate = dimethylallyl diphosphate</text>
        <dbReference type="Rhea" id="RHEA:23284"/>
        <dbReference type="ChEBI" id="CHEBI:57623"/>
        <dbReference type="ChEBI" id="CHEBI:128769"/>
        <dbReference type="EC" id="5.3.3.2"/>
    </reaction>
</comment>
<evidence type="ECO:0000256" key="3">
    <source>
        <dbReference type="ARBA" id="ARBA00004275"/>
    </source>
</evidence>
<dbReference type="CDD" id="cd02885">
    <property type="entry name" value="NUDIX_IPP_Isomerase"/>
    <property type="match status" value="1"/>
</dbReference>
<reference evidence="15" key="1">
    <citation type="submission" date="2025-08" db="UniProtKB">
        <authorList>
            <consortium name="RefSeq"/>
        </authorList>
    </citation>
    <scope>IDENTIFICATION</scope>
</reference>
<keyword evidence="14" id="KW-1185">Reference proteome</keyword>
<evidence type="ECO:0000256" key="12">
    <source>
        <dbReference type="ARBA" id="ARBA00023235"/>
    </source>
</evidence>
<dbReference type="EC" id="5.3.3.2" evidence="6"/>
<organism evidence="14 15">
    <name type="scientific">Erinaceus europaeus</name>
    <name type="common">Western European hedgehog</name>
    <dbReference type="NCBI Taxonomy" id="9365"/>
    <lineage>
        <taxon>Eukaryota</taxon>
        <taxon>Metazoa</taxon>
        <taxon>Chordata</taxon>
        <taxon>Craniata</taxon>
        <taxon>Vertebrata</taxon>
        <taxon>Euteleostomi</taxon>
        <taxon>Mammalia</taxon>
        <taxon>Eutheria</taxon>
        <taxon>Laurasiatheria</taxon>
        <taxon>Eulipotyphla</taxon>
        <taxon>Erinaceidae</taxon>
        <taxon>Erinaceinae</taxon>
        <taxon>Erinaceus</taxon>
    </lineage>
</organism>
<evidence type="ECO:0000256" key="11">
    <source>
        <dbReference type="ARBA" id="ARBA00023229"/>
    </source>
</evidence>
<evidence type="ECO:0000256" key="2">
    <source>
        <dbReference type="ARBA" id="ARBA00003951"/>
    </source>
</evidence>
<dbReference type="InterPro" id="IPR011876">
    <property type="entry name" value="IsopentenylPP_isomerase_typ1"/>
</dbReference>
<keyword evidence="9" id="KW-0753">Steroid metabolism</keyword>
<comment type="pathway">
    <text evidence="4">Isoprenoid biosynthesis; dimethylallyl diphosphate biosynthesis; dimethylallyl diphosphate from isopentenyl diphosphate: step 1/1.</text>
</comment>
<dbReference type="SUPFAM" id="SSF55811">
    <property type="entry name" value="Nudix"/>
    <property type="match status" value="1"/>
</dbReference>
<keyword evidence="9" id="KW-1207">Sterol metabolism</keyword>